<protein>
    <submittedName>
        <fullName evidence="2">Putative membrane protein</fullName>
    </submittedName>
</protein>
<accession>A0A0H2Z7Z5</accession>
<gene>
    <name evidence="2" type="ordered locus">PA14_48340</name>
</gene>
<reference evidence="2 3" key="1">
    <citation type="journal article" date="2006" name="Genome Biol.">
        <title>Genomic analysis reveals that Pseudomonas aeruginosa virulence is combinatorial.</title>
        <authorList>
            <person name="Lee D.G."/>
            <person name="Urbach J.M."/>
            <person name="Wu G."/>
            <person name="Liberati N.T."/>
            <person name="Feinbaum R.L."/>
            <person name="Miyata S."/>
            <person name="Diggins L.T."/>
            <person name="He J."/>
            <person name="Saucier M."/>
            <person name="Deziel E."/>
            <person name="Friedman L."/>
            <person name="Li L."/>
            <person name="Grills G."/>
            <person name="Montgomery K."/>
            <person name="Kucherlapati R."/>
            <person name="Rahme L.G."/>
            <person name="Ausubel F.M."/>
        </authorList>
    </citation>
    <scope>NUCLEOTIDE SEQUENCE [LARGE SCALE GENOMIC DNA]</scope>
    <source>
        <strain evidence="2 3">UCBPP-PA14</strain>
    </source>
</reference>
<dbReference type="EMBL" id="CP000438">
    <property type="protein sequence ID" value="ABJ10420.1"/>
    <property type="molecule type" value="Genomic_DNA"/>
</dbReference>
<organism evidence="2 3">
    <name type="scientific">Pseudomonas aeruginosa (strain UCBPP-PA14)</name>
    <dbReference type="NCBI Taxonomy" id="208963"/>
    <lineage>
        <taxon>Bacteria</taxon>
        <taxon>Pseudomonadati</taxon>
        <taxon>Pseudomonadota</taxon>
        <taxon>Gammaproteobacteria</taxon>
        <taxon>Pseudomonadales</taxon>
        <taxon>Pseudomonadaceae</taxon>
        <taxon>Pseudomonas</taxon>
    </lineage>
</organism>
<dbReference type="Pfam" id="PF04632">
    <property type="entry name" value="FUSC"/>
    <property type="match status" value="1"/>
</dbReference>
<dbReference type="GO" id="GO:0022857">
    <property type="term" value="F:transmembrane transporter activity"/>
    <property type="evidence" value="ECO:0007669"/>
    <property type="project" value="InterPro"/>
</dbReference>
<evidence type="ECO:0000256" key="1">
    <source>
        <dbReference type="SAM" id="Phobius"/>
    </source>
</evidence>
<feature type="transmembrane region" description="Helical" evidence="1">
    <location>
        <begin position="475"/>
        <end position="493"/>
    </location>
</feature>
<feature type="transmembrane region" description="Helical" evidence="1">
    <location>
        <begin position="26"/>
        <end position="46"/>
    </location>
</feature>
<dbReference type="InterPro" id="IPR006726">
    <property type="entry name" value="PHBA_efflux_AaeB/fusaric-R"/>
</dbReference>
<feature type="transmembrane region" description="Helical" evidence="1">
    <location>
        <begin position="153"/>
        <end position="172"/>
    </location>
</feature>
<proteinExistence type="predicted"/>
<dbReference type="HOGENOM" id="CLU_013927_1_1_6"/>
<keyword evidence="1" id="KW-0472">Membrane</keyword>
<dbReference type="Proteomes" id="UP000000653">
    <property type="component" value="Chromosome"/>
</dbReference>
<feature type="transmembrane region" description="Helical" evidence="1">
    <location>
        <begin position="97"/>
        <end position="114"/>
    </location>
</feature>
<dbReference type="GO" id="GO:0005886">
    <property type="term" value="C:plasma membrane"/>
    <property type="evidence" value="ECO:0007669"/>
    <property type="project" value="InterPro"/>
</dbReference>
<dbReference type="BioCyc" id="PAER208963:G1G74-4056-MONOMER"/>
<evidence type="ECO:0000313" key="2">
    <source>
        <dbReference type="EMBL" id="ABJ10420.1"/>
    </source>
</evidence>
<feature type="transmembrane region" description="Helical" evidence="1">
    <location>
        <begin position="499"/>
        <end position="520"/>
    </location>
</feature>
<dbReference type="AlphaFoldDB" id="A0A0H2Z7Z5"/>
<dbReference type="KEGG" id="pau:PA14_48340"/>
<dbReference type="RefSeq" id="WP_003140463.1">
    <property type="nucleotide sequence ID" value="NC_008463.1"/>
</dbReference>
<evidence type="ECO:0000313" key="3">
    <source>
        <dbReference type="Proteomes" id="UP000000653"/>
    </source>
</evidence>
<sequence>MAASASGGRDWYAALPLPWRTDSLGYVLRSIGAAALALGLGLYLQLDSPFSAASTVLLLINPVQGAVVGKGWWRAVGTLVGTLAAFVLTALFAQKMLLFVVALGFWLGLCVGVMSLVRHFYATAAVVAGYTVCLALGPAMVEPEAAFEHIVTRASAVIVGVCCLSLVTVLFSRRTVSGRVRQRLVSLCAATLALVAARHAGAADGELERRRRTLAGEVYAVDDLLGVGRAESRALSAALPAIRGGLAALFSTLMEFRFAGETHWARRLAERGLALPMADDLCLLGGQLERGELDFAGAARRLASLRGRLAAIRRGLPTDQADACREGLFMERLDEQLDDLQAALRGFARLDGRARADVRPAAFHRHYREALRNGARAWLAMLVGGALWFLSGWDQGPTLLAVLGPYCTLLAASPFPAEGTRNFIRGTLYAIPAALLCKFLLLPLINGFPLLLLCLAFFWSFGIQATTVPRRALQGIAYLIAFNTLVATGNLARFDFGDFANQSCAWVLALCISLLVYRLLPKDLERHSASLLDHLRRETLALLRRRAGFDAHAWQARQQHRIAQLGALHGMEHPRSALALRLGFVSLQLGRESRRLWRALAGLDPAAAEARWIECALRAIAVRHRDPPLAARHARRAGARLAAAGEWRLAAILTDLAWLLRAYSQSVSSDGAQHGEKTS</sequence>
<keyword evidence="1" id="KW-1133">Transmembrane helix</keyword>
<keyword evidence="1" id="KW-0812">Transmembrane</keyword>
<feature type="transmembrane region" description="Helical" evidence="1">
    <location>
        <begin position="448"/>
        <end position="468"/>
    </location>
</feature>
<feature type="transmembrane region" description="Helical" evidence="1">
    <location>
        <begin position="375"/>
        <end position="393"/>
    </location>
</feature>
<feature type="transmembrane region" description="Helical" evidence="1">
    <location>
        <begin position="72"/>
        <end position="92"/>
    </location>
</feature>
<name>A0A0H2Z7Z5_PSEAB</name>
<feature type="transmembrane region" description="Helical" evidence="1">
    <location>
        <begin position="120"/>
        <end position="141"/>
    </location>
</feature>